<evidence type="ECO:0000256" key="2">
    <source>
        <dbReference type="SAM" id="SignalP"/>
    </source>
</evidence>
<feature type="chain" id="PRO_5046385889" evidence="2">
    <location>
        <begin position="25"/>
        <end position="448"/>
    </location>
</feature>
<feature type="compositionally biased region" description="Low complexity" evidence="1">
    <location>
        <begin position="61"/>
        <end position="70"/>
    </location>
</feature>
<reference evidence="3 4" key="1">
    <citation type="submission" date="2021-03" db="EMBL/GenBank/DDBJ databases">
        <title>Sequencing the genomes of 1000 actinobacteria strains.</title>
        <authorList>
            <person name="Klenk H.-P."/>
        </authorList>
    </citation>
    <scope>NUCLEOTIDE SEQUENCE [LARGE SCALE GENOMIC DNA]</scope>
    <source>
        <strain evidence="3 4">DSM 44506</strain>
    </source>
</reference>
<dbReference type="RefSeq" id="WP_209653107.1">
    <property type="nucleotide sequence ID" value="NZ_CP047357.1"/>
</dbReference>
<dbReference type="Pfam" id="PF03583">
    <property type="entry name" value="LIP"/>
    <property type="match status" value="1"/>
</dbReference>
<dbReference type="Gene3D" id="3.40.50.1820">
    <property type="entry name" value="alpha/beta hydrolase"/>
    <property type="match status" value="1"/>
</dbReference>
<feature type="compositionally biased region" description="Gly residues" evidence="1">
    <location>
        <begin position="71"/>
        <end position="83"/>
    </location>
</feature>
<feature type="region of interest" description="Disordered" evidence="1">
    <location>
        <begin position="58"/>
        <end position="84"/>
    </location>
</feature>
<evidence type="ECO:0000313" key="3">
    <source>
        <dbReference type="EMBL" id="MBP2332662.1"/>
    </source>
</evidence>
<organism evidence="3 4">
    <name type="scientific">Corynebacterium freneyi</name>
    <dbReference type="NCBI Taxonomy" id="134034"/>
    <lineage>
        <taxon>Bacteria</taxon>
        <taxon>Bacillati</taxon>
        <taxon>Actinomycetota</taxon>
        <taxon>Actinomycetes</taxon>
        <taxon>Mycobacteriales</taxon>
        <taxon>Corynebacteriaceae</taxon>
        <taxon>Corynebacterium</taxon>
    </lineage>
</organism>
<evidence type="ECO:0000313" key="4">
    <source>
        <dbReference type="Proteomes" id="UP001519305"/>
    </source>
</evidence>
<dbReference type="Gene3D" id="1.10.260.130">
    <property type="match status" value="1"/>
</dbReference>
<accession>A0ABS4U7M8</accession>
<dbReference type="InterPro" id="IPR029058">
    <property type="entry name" value="AB_hydrolase_fold"/>
</dbReference>
<keyword evidence="4" id="KW-1185">Reference proteome</keyword>
<dbReference type="SUPFAM" id="SSF53474">
    <property type="entry name" value="alpha/beta-Hydrolases"/>
    <property type="match status" value="1"/>
</dbReference>
<dbReference type="PANTHER" id="PTHR34853:SF1">
    <property type="entry name" value="LIPASE 5"/>
    <property type="match status" value="1"/>
</dbReference>
<gene>
    <name evidence="3" type="ORF">JOF33_001361</name>
</gene>
<dbReference type="InterPro" id="IPR005152">
    <property type="entry name" value="Lipase_secreted"/>
</dbReference>
<name>A0ABS4U7M8_9CORY</name>
<protein>
    <submittedName>
        <fullName evidence="3">Pimeloyl-ACP methyl ester carboxylesterase</fullName>
    </submittedName>
</protein>
<dbReference type="Proteomes" id="UP001519305">
    <property type="component" value="Unassembled WGS sequence"/>
</dbReference>
<proteinExistence type="predicted"/>
<comment type="caution">
    <text evidence="3">The sequence shown here is derived from an EMBL/GenBank/DDBJ whole genome shotgun (WGS) entry which is preliminary data.</text>
</comment>
<keyword evidence="2" id="KW-0732">Signal</keyword>
<evidence type="ECO:0000256" key="1">
    <source>
        <dbReference type="SAM" id="MobiDB-lite"/>
    </source>
</evidence>
<dbReference type="EMBL" id="JAGINY010000001">
    <property type="protein sequence ID" value="MBP2332662.1"/>
    <property type="molecule type" value="Genomic_DNA"/>
</dbReference>
<dbReference type="PANTHER" id="PTHR34853">
    <property type="match status" value="1"/>
</dbReference>
<sequence>MQTGNGFRRTVAALVAAGMFTATAGAVLPGIASAGDGAADAASLYDEDLPIVEAAPGTVLSSRPAPSPSGSIGGGSSANGSSGGESVEYTARIFRFATRDGAGRGREVGGVVAVPDVPWEHEGPRPTVVVAPGTVGQADKCAPSATFGEEGGGQIDQVEPLLEQGFRVVVTDYIGLGAPGVHTYVNRVDQGQTVLDAARAGLAIDGLPADSPIALWGYSQGGGATASAAELAQTYAPELNVVVTFAGAPTADLSQVLTRIDGNLIMGAIGYAVNGFLAAEPHLRPLMDDIASPYGKRILSELSEDCIDDSVARVGLHRTNSWTVDGRSLSDHFAEHPEIVEVLDRNRIGRLKPNAPVLVLNGRNDDVIPFGQAEQLARDWCAQGAEVTFVPAEIPRLAPGLGIGHAAPMMTGSELATHYLAAAFGIALKEASVNGSSSDIELPGACQF</sequence>
<feature type="signal peptide" evidence="2">
    <location>
        <begin position="1"/>
        <end position="24"/>
    </location>
</feature>